<dbReference type="AlphaFoldDB" id="A0AA88J5W5"/>
<comment type="caution">
    <text evidence="1">The sequence shown here is derived from an EMBL/GenBank/DDBJ whole genome shotgun (WGS) entry which is preliminary data.</text>
</comment>
<dbReference type="Proteomes" id="UP001187192">
    <property type="component" value="Unassembled WGS sequence"/>
</dbReference>
<accession>A0AA88J5W5</accession>
<sequence>MKDMAAFRVAKQIVNPTQTPYQWGRLIPKLLHVFVEDLMWLEETSEVEGFGLLLKEFAPWLEAFHSVIGGSCSVIGGFLLKV</sequence>
<reference evidence="1" key="1">
    <citation type="submission" date="2023-07" db="EMBL/GenBank/DDBJ databases">
        <title>draft genome sequence of fig (Ficus carica).</title>
        <authorList>
            <person name="Takahashi T."/>
            <person name="Nishimura K."/>
        </authorList>
    </citation>
    <scope>NUCLEOTIDE SEQUENCE</scope>
</reference>
<gene>
    <name evidence="1" type="ORF">TIFTF001_031101</name>
</gene>
<evidence type="ECO:0000313" key="1">
    <source>
        <dbReference type="EMBL" id="GMN62031.1"/>
    </source>
</evidence>
<dbReference type="EMBL" id="BTGU01000121">
    <property type="protein sequence ID" value="GMN62031.1"/>
    <property type="molecule type" value="Genomic_DNA"/>
</dbReference>
<keyword evidence="2" id="KW-1185">Reference proteome</keyword>
<protein>
    <submittedName>
        <fullName evidence="1">Uncharacterized protein</fullName>
    </submittedName>
</protein>
<name>A0AA88J5W5_FICCA</name>
<evidence type="ECO:0000313" key="2">
    <source>
        <dbReference type="Proteomes" id="UP001187192"/>
    </source>
</evidence>
<organism evidence="1 2">
    <name type="scientific">Ficus carica</name>
    <name type="common">Common fig</name>
    <dbReference type="NCBI Taxonomy" id="3494"/>
    <lineage>
        <taxon>Eukaryota</taxon>
        <taxon>Viridiplantae</taxon>
        <taxon>Streptophyta</taxon>
        <taxon>Embryophyta</taxon>
        <taxon>Tracheophyta</taxon>
        <taxon>Spermatophyta</taxon>
        <taxon>Magnoliopsida</taxon>
        <taxon>eudicotyledons</taxon>
        <taxon>Gunneridae</taxon>
        <taxon>Pentapetalae</taxon>
        <taxon>rosids</taxon>
        <taxon>fabids</taxon>
        <taxon>Rosales</taxon>
        <taxon>Moraceae</taxon>
        <taxon>Ficeae</taxon>
        <taxon>Ficus</taxon>
    </lineage>
</organism>
<proteinExistence type="predicted"/>